<keyword evidence="3" id="KW-1185">Reference proteome</keyword>
<name>A0ABS6DLK5_9ENTR</name>
<sequence length="46" mass="5338">MLDDARGKIEAWCIYYNQRRPHSALGQMTPYEFAEKSASCQNMQPT</sequence>
<dbReference type="Pfam" id="PF13683">
    <property type="entry name" value="rve_3"/>
    <property type="match status" value="1"/>
</dbReference>
<dbReference type="Proteomes" id="UP000686327">
    <property type="component" value="Unassembled WGS sequence"/>
</dbReference>
<gene>
    <name evidence="2" type="ORF">KC222_19115</name>
</gene>
<comment type="caution">
    <text evidence="2">The sequence shown here is derived from an EMBL/GenBank/DDBJ whole genome shotgun (WGS) entry which is preliminary data.</text>
</comment>
<evidence type="ECO:0000313" key="2">
    <source>
        <dbReference type="EMBL" id="MBU4684113.1"/>
    </source>
</evidence>
<protein>
    <submittedName>
        <fullName evidence="2">Integrase core domain-containing protein</fullName>
    </submittedName>
</protein>
<evidence type="ECO:0000259" key="1">
    <source>
        <dbReference type="Pfam" id="PF13683"/>
    </source>
</evidence>
<organism evidence="2 3">
    <name type="scientific">Cedecea davisae</name>
    <dbReference type="NCBI Taxonomy" id="158484"/>
    <lineage>
        <taxon>Bacteria</taxon>
        <taxon>Pseudomonadati</taxon>
        <taxon>Pseudomonadota</taxon>
        <taxon>Gammaproteobacteria</taxon>
        <taxon>Enterobacterales</taxon>
        <taxon>Enterobacteriaceae</taxon>
        <taxon>Cedecea</taxon>
    </lineage>
</organism>
<proteinExistence type="predicted"/>
<dbReference type="EMBL" id="JAGRYU010000035">
    <property type="protein sequence ID" value="MBU4684113.1"/>
    <property type="molecule type" value="Genomic_DNA"/>
</dbReference>
<dbReference type="InterPro" id="IPR001584">
    <property type="entry name" value="Integrase_cat-core"/>
</dbReference>
<evidence type="ECO:0000313" key="3">
    <source>
        <dbReference type="Proteomes" id="UP000686327"/>
    </source>
</evidence>
<accession>A0ABS6DLK5</accession>
<feature type="domain" description="Integrase catalytic" evidence="1">
    <location>
        <begin position="2"/>
        <end position="30"/>
    </location>
</feature>
<reference evidence="3" key="1">
    <citation type="submission" date="2023-07" db="EMBL/GenBank/DDBJ databases">
        <title>Cedecea davisae an AmpC producer and its therapeutic implications.</title>
        <authorList>
            <person name="Notter J."/>
        </authorList>
    </citation>
    <scope>NUCLEOTIDE SEQUENCE [LARGE SCALE GENOMIC DNA]</scope>
    <source>
        <strain evidence="3">1</strain>
    </source>
</reference>